<keyword evidence="6 8" id="KW-1133">Transmembrane helix</keyword>
<dbReference type="PANTHER" id="PTHR31611">
    <property type="entry name" value="HIGH-AFFINITY NICKEL TRANSPORT PROTEIN NIC1"/>
    <property type="match status" value="1"/>
</dbReference>
<feature type="transmembrane region" description="Helical" evidence="8">
    <location>
        <begin position="74"/>
        <end position="99"/>
    </location>
</feature>
<dbReference type="InterPro" id="IPR004688">
    <property type="entry name" value="Ni/Co_transpt"/>
</dbReference>
<dbReference type="GO" id="GO:0005886">
    <property type="term" value="C:plasma membrane"/>
    <property type="evidence" value="ECO:0007669"/>
    <property type="project" value="UniProtKB-SubCell"/>
</dbReference>
<accession>A0A1H8QX36</accession>
<keyword evidence="4" id="KW-0533">Nickel</keyword>
<sequence length="334" mass="36697">MRRISASNGYVYFLVVLALHVLGGAGFLMATAHEPKLWGLGLLAYTLGLRHAFDADHISAIDNTIRKLIERKRNPLGVGMYFSLGHSTVVFLMVLGIALSMNTFVLDNPKVREIGGLIGTLVSGFFLIFVGLINVFTLMKLWGRARGAANRTGGDFESGHMHGPKGMFTRFLAPAFRMINKSWHMYPLGFLFGLGFDTATEVSLLAITASTANESFSIIGILSLPLLFAAGMSLMDTIDGAIMTRAYRWAFISYKKKTAYNLIVTGVSVVSAFFIGSVQLVHLIEAKWPQPAQWINRLGIDHLGYALAGFLILTWIVSMIIWRGMRGRQAVDGT</sequence>
<feature type="transmembrane region" description="Helical" evidence="8">
    <location>
        <begin position="114"/>
        <end position="136"/>
    </location>
</feature>
<evidence type="ECO:0000256" key="4">
    <source>
        <dbReference type="ARBA" id="ARBA00022596"/>
    </source>
</evidence>
<evidence type="ECO:0000313" key="9">
    <source>
        <dbReference type="EMBL" id="QWU14863.1"/>
    </source>
</evidence>
<feature type="transmembrane region" description="Helical" evidence="8">
    <location>
        <begin position="186"/>
        <end position="209"/>
    </location>
</feature>
<evidence type="ECO:0000256" key="8">
    <source>
        <dbReference type="RuleBase" id="RU362101"/>
    </source>
</evidence>
<evidence type="ECO:0000256" key="5">
    <source>
        <dbReference type="ARBA" id="ARBA00022692"/>
    </source>
</evidence>
<evidence type="ECO:0000256" key="7">
    <source>
        <dbReference type="ARBA" id="ARBA00023136"/>
    </source>
</evidence>
<feature type="transmembrane region" description="Helical" evidence="8">
    <location>
        <begin position="259"/>
        <end position="282"/>
    </location>
</feature>
<evidence type="ECO:0000313" key="12">
    <source>
        <dbReference type="Proteomes" id="UP000683429"/>
    </source>
</evidence>
<keyword evidence="3 8" id="KW-0813">Transport</keyword>
<feature type="transmembrane region" description="Helical" evidence="8">
    <location>
        <begin position="12"/>
        <end position="31"/>
    </location>
</feature>
<evidence type="ECO:0000256" key="6">
    <source>
        <dbReference type="ARBA" id="ARBA00022989"/>
    </source>
</evidence>
<keyword evidence="7 8" id="KW-0472">Membrane</keyword>
<protein>
    <recommendedName>
        <fullName evidence="8">Nickel/cobalt efflux system</fullName>
    </recommendedName>
</protein>
<feature type="transmembrane region" description="Helical" evidence="8">
    <location>
        <begin position="215"/>
        <end position="238"/>
    </location>
</feature>
<dbReference type="AlphaFoldDB" id="A0A1H8QX36"/>
<dbReference type="PANTHER" id="PTHR31611:SF0">
    <property type="entry name" value="HIGH-AFFINITY NICKEL TRANSPORT PROTEIN NIC1"/>
    <property type="match status" value="1"/>
</dbReference>
<dbReference type="EMBL" id="FODH01000009">
    <property type="protein sequence ID" value="SEO58607.1"/>
    <property type="molecule type" value="Genomic_DNA"/>
</dbReference>
<evidence type="ECO:0000256" key="3">
    <source>
        <dbReference type="ARBA" id="ARBA00022448"/>
    </source>
</evidence>
<keyword evidence="12" id="KW-1185">Reference proteome</keyword>
<evidence type="ECO:0000313" key="10">
    <source>
        <dbReference type="EMBL" id="SEO58607.1"/>
    </source>
</evidence>
<dbReference type="OrthoDB" id="9776706at2"/>
<dbReference type="GO" id="GO:0012505">
    <property type="term" value="C:endomembrane system"/>
    <property type="evidence" value="ECO:0007669"/>
    <property type="project" value="UniProtKB-SubCell"/>
</dbReference>
<name>A0A1H8QX36_9BACL</name>
<feature type="transmembrane region" description="Helical" evidence="8">
    <location>
        <begin position="302"/>
        <end position="322"/>
    </location>
</feature>
<reference evidence="9 12" key="2">
    <citation type="submission" date="2021-06" db="EMBL/GenBank/DDBJ databases">
        <title>Whole genome sequence of Paenibacillus sophorae DSM23020 for comparative genomics.</title>
        <authorList>
            <person name="Kim M.-J."/>
            <person name="Lee G."/>
            <person name="Shin J.-H."/>
        </authorList>
    </citation>
    <scope>NUCLEOTIDE SEQUENCE [LARGE SCALE GENOMIC DNA]</scope>
    <source>
        <strain evidence="9 12">DSM 23020</strain>
    </source>
</reference>
<organism evidence="10 11">
    <name type="scientific">Paenibacillus sophorae</name>
    <dbReference type="NCBI Taxonomy" id="1333845"/>
    <lineage>
        <taxon>Bacteria</taxon>
        <taxon>Bacillati</taxon>
        <taxon>Bacillota</taxon>
        <taxon>Bacilli</taxon>
        <taxon>Bacillales</taxon>
        <taxon>Paenibacillaceae</taxon>
        <taxon>Paenibacillus</taxon>
    </lineage>
</organism>
<proteinExistence type="inferred from homology"/>
<evidence type="ECO:0000256" key="1">
    <source>
        <dbReference type="ARBA" id="ARBA00004127"/>
    </source>
</evidence>
<dbReference type="InterPro" id="IPR011541">
    <property type="entry name" value="Ni/Co_transpt_high_affinity"/>
</dbReference>
<dbReference type="Pfam" id="PF03824">
    <property type="entry name" value="NicO"/>
    <property type="match status" value="1"/>
</dbReference>
<gene>
    <name evidence="9" type="ORF">KP014_23555</name>
    <name evidence="10" type="ORF">SAMN04487895_10936</name>
</gene>
<dbReference type="Proteomes" id="UP000683429">
    <property type="component" value="Chromosome"/>
</dbReference>
<dbReference type="STRING" id="1333845.SAMN04487895_10936"/>
<reference evidence="10 11" key="1">
    <citation type="submission" date="2016-10" db="EMBL/GenBank/DDBJ databases">
        <authorList>
            <person name="de Groot N.N."/>
        </authorList>
    </citation>
    <scope>NUCLEOTIDE SEQUENCE [LARGE SCALE GENOMIC DNA]</scope>
    <source>
        <strain evidence="10 11">CGMCC 1.10238</strain>
    </source>
</reference>
<dbReference type="RefSeq" id="WP_051500380.1">
    <property type="nucleotide sequence ID" value="NZ_CP076607.1"/>
</dbReference>
<comment type="subcellular location">
    <subcellularLocation>
        <location evidence="8">Cell membrane</location>
        <topology evidence="8">Multi-pass membrane protein</topology>
    </subcellularLocation>
    <subcellularLocation>
        <location evidence="1">Endomembrane system</location>
        <topology evidence="1">Multi-pass membrane protein</topology>
    </subcellularLocation>
</comment>
<evidence type="ECO:0000313" key="11">
    <source>
        <dbReference type="Proteomes" id="UP000198809"/>
    </source>
</evidence>
<evidence type="ECO:0000256" key="2">
    <source>
        <dbReference type="ARBA" id="ARBA00010892"/>
    </source>
</evidence>
<keyword evidence="5 8" id="KW-0812">Transmembrane</keyword>
<comment type="similarity">
    <text evidence="2 8">Belongs to the NiCoT transporter (TC 2.A.52) family.</text>
</comment>
<dbReference type="EMBL" id="CP076607">
    <property type="protein sequence ID" value="QWU14863.1"/>
    <property type="molecule type" value="Genomic_DNA"/>
</dbReference>
<dbReference type="GO" id="GO:0015099">
    <property type="term" value="F:nickel cation transmembrane transporter activity"/>
    <property type="evidence" value="ECO:0007669"/>
    <property type="project" value="UniProtKB-UniRule"/>
</dbReference>
<dbReference type="Proteomes" id="UP000198809">
    <property type="component" value="Unassembled WGS sequence"/>
</dbReference>